<proteinExistence type="predicted"/>
<evidence type="ECO:0000259" key="1">
    <source>
        <dbReference type="Pfam" id="PF22936"/>
    </source>
</evidence>
<accession>A0A371E9S0</accession>
<dbReference type="Pfam" id="PF22936">
    <property type="entry name" value="Pol_BBD"/>
    <property type="match status" value="1"/>
</dbReference>
<dbReference type="STRING" id="157652.A0A371E9S0"/>
<dbReference type="OrthoDB" id="1633296at2759"/>
<sequence>MNFKVWKEVLEIVLGCMNLDLALRVEESIPTLDNLQESQSTNKFLEEIEQFFAKNEKEETSKLLAKLISMKYKDKGNVKEYIMEMSNFAAKLAAKLKSLKLELDEDLIMHLRTNGPSMSLYLINKKRKNIKGVLEESSKGKKPKKNEELTCFFCKKSTHMKKQCSMYAAWHVKKSKFLTLVCSKVNLTFVPTDTWWIDSGAIIQISVTMQDCLWSRPPSDNERFIFVGDDNKVAIETIETFRLQLKTGFHLDLFETFVVPSFRWNLISISSLDKFWFFFFYQNSNVVSYGSLIDNLYMLDVVNSHNEILQIGSRGTKLVSDEIIEPLDLSNFKVCVECIKEKQTNIRKLGVERAKDVLELIHKNICGPFPTTSWNGQQYFLGTITYI</sequence>
<dbReference type="AlphaFoldDB" id="A0A371E9S0"/>
<organism evidence="2 3">
    <name type="scientific">Mucuna pruriens</name>
    <name type="common">Velvet bean</name>
    <name type="synonym">Dolichos pruriens</name>
    <dbReference type="NCBI Taxonomy" id="157652"/>
    <lineage>
        <taxon>Eukaryota</taxon>
        <taxon>Viridiplantae</taxon>
        <taxon>Streptophyta</taxon>
        <taxon>Embryophyta</taxon>
        <taxon>Tracheophyta</taxon>
        <taxon>Spermatophyta</taxon>
        <taxon>Magnoliopsida</taxon>
        <taxon>eudicotyledons</taxon>
        <taxon>Gunneridae</taxon>
        <taxon>Pentapetalae</taxon>
        <taxon>rosids</taxon>
        <taxon>fabids</taxon>
        <taxon>Fabales</taxon>
        <taxon>Fabaceae</taxon>
        <taxon>Papilionoideae</taxon>
        <taxon>50 kb inversion clade</taxon>
        <taxon>NPAAA clade</taxon>
        <taxon>indigoferoid/millettioid clade</taxon>
        <taxon>Phaseoleae</taxon>
        <taxon>Mucuna</taxon>
    </lineage>
</organism>
<evidence type="ECO:0000313" key="2">
    <source>
        <dbReference type="EMBL" id="RDX62780.1"/>
    </source>
</evidence>
<dbReference type="Proteomes" id="UP000257109">
    <property type="component" value="Unassembled WGS sequence"/>
</dbReference>
<dbReference type="EMBL" id="QJKJ01015285">
    <property type="protein sequence ID" value="RDX62780.1"/>
    <property type="molecule type" value="Genomic_DNA"/>
</dbReference>
<feature type="non-terminal residue" evidence="2">
    <location>
        <position position="387"/>
    </location>
</feature>
<reference evidence="2" key="1">
    <citation type="submission" date="2018-05" db="EMBL/GenBank/DDBJ databases">
        <title>Draft genome of Mucuna pruriens seed.</title>
        <authorList>
            <person name="Nnadi N.E."/>
            <person name="Vos R."/>
            <person name="Hasami M.H."/>
            <person name="Devisetty U.K."/>
            <person name="Aguiy J.C."/>
        </authorList>
    </citation>
    <scope>NUCLEOTIDE SEQUENCE [LARGE SCALE GENOMIC DNA]</scope>
    <source>
        <strain evidence="2">JCA_2017</strain>
    </source>
</reference>
<evidence type="ECO:0000313" key="3">
    <source>
        <dbReference type="Proteomes" id="UP000257109"/>
    </source>
</evidence>
<feature type="domain" description="Retrovirus-related Pol polyprotein from transposon TNT 1-94-like beta-barrel" evidence="1">
    <location>
        <begin position="195"/>
        <end position="274"/>
    </location>
</feature>
<keyword evidence="3" id="KW-1185">Reference proteome</keyword>
<name>A0A371E9S0_MUCPR</name>
<dbReference type="InterPro" id="IPR054722">
    <property type="entry name" value="PolX-like_BBD"/>
</dbReference>
<comment type="caution">
    <text evidence="2">The sequence shown here is derived from an EMBL/GenBank/DDBJ whole genome shotgun (WGS) entry which is preliminary data.</text>
</comment>
<protein>
    <recommendedName>
        <fullName evidence="1">Retrovirus-related Pol polyprotein from transposon TNT 1-94-like beta-barrel domain-containing protein</fullName>
    </recommendedName>
</protein>
<gene>
    <name evidence="2" type="ORF">CR513_58849</name>
</gene>